<keyword evidence="3" id="KW-1185">Reference proteome</keyword>
<evidence type="ECO:0000313" key="4">
    <source>
        <dbReference type="Proteomes" id="UP000092871"/>
    </source>
</evidence>
<proteinExistence type="predicted"/>
<gene>
    <name evidence="1" type="ORF">MGA5115_03245</name>
    <name evidence="2" type="ORF">MGA5116_01428</name>
</gene>
<name>A0A1C3JV25_9GAMM</name>
<sequence length="92" mass="10052">MYTSEDVNTAALYNLHYTGAAKKTQDSQEQYEALLNSWGFNPTKPSTSGVIIKTASTFFRAVRKALKSSFNMVSATALISKKHSASAHIPSH</sequence>
<reference evidence="2 3" key="2">
    <citation type="submission" date="2016-06" db="EMBL/GenBank/DDBJ databases">
        <authorList>
            <person name="Rodrigo-Torres L."/>
            <person name="Arahal D.R."/>
        </authorList>
    </citation>
    <scope>NUCLEOTIDE SEQUENCE [LARGE SCALE GENOMIC DNA]</scope>
    <source>
        <strain evidence="2 3">CECT 5116</strain>
    </source>
</reference>
<evidence type="ECO:0000313" key="3">
    <source>
        <dbReference type="Proteomes" id="UP000092840"/>
    </source>
</evidence>
<dbReference type="Proteomes" id="UP000092840">
    <property type="component" value="Unassembled WGS sequence"/>
</dbReference>
<dbReference type="AlphaFoldDB" id="A0A1C3JV25"/>
<reference evidence="1 4" key="1">
    <citation type="submission" date="2016-06" db="EMBL/GenBank/DDBJ databases">
        <authorList>
            <person name="Kjaerup R.B."/>
            <person name="Dalgaard T.S."/>
            <person name="Juul-Madsen H.R."/>
        </authorList>
    </citation>
    <scope>NUCLEOTIDE SEQUENCE [LARGE SCALE GENOMIC DNA]</scope>
    <source>
        <strain evidence="1 4">CECT 5115</strain>
    </source>
</reference>
<evidence type="ECO:0000313" key="1">
    <source>
        <dbReference type="EMBL" id="SBT19084.1"/>
    </source>
</evidence>
<dbReference type="OrthoDB" id="6107353at2"/>
<evidence type="ECO:0000313" key="2">
    <source>
        <dbReference type="EMBL" id="SBT20841.1"/>
    </source>
</evidence>
<dbReference type="Proteomes" id="UP000092871">
    <property type="component" value="Unassembled WGS sequence"/>
</dbReference>
<dbReference type="RefSeq" id="WP_067038343.1">
    <property type="nucleotide sequence ID" value="NZ_CP187511.1"/>
</dbReference>
<protein>
    <submittedName>
        <fullName evidence="1">Uncharacterized protein</fullName>
    </submittedName>
</protein>
<organism evidence="1 4">
    <name type="scientific">Marinomonas gallaica</name>
    <dbReference type="NCBI Taxonomy" id="1806667"/>
    <lineage>
        <taxon>Bacteria</taxon>
        <taxon>Pseudomonadati</taxon>
        <taxon>Pseudomonadota</taxon>
        <taxon>Gammaproteobacteria</taxon>
        <taxon>Oceanospirillales</taxon>
        <taxon>Oceanospirillaceae</taxon>
        <taxon>Marinomonas</taxon>
    </lineage>
</organism>
<accession>A0A1C3JV25</accession>
<dbReference type="EMBL" id="FLRA01000024">
    <property type="protein sequence ID" value="SBT19084.1"/>
    <property type="molecule type" value="Genomic_DNA"/>
</dbReference>
<dbReference type="EMBL" id="FLRB01000009">
    <property type="protein sequence ID" value="SBT20841.1"/>
    <property type="molecule type" value="Genomic_DNA"/>
</dbReference>